<dbReference type="EMBL" id="JAMZEJ010000001">
    <property type="protein sequence ID" value="MCQ8239618.1"/>
    <property type="molecule type" value="Genomic_DNA"/>
</dbReference>
<organism evidence="1 2">
    <name type="scientific">Rhizosaccharibacter radicis</name>
    <dbReference type="NCBI Taxonomy" id="2782605"/>
    <lineage>
        <taxon>Bacteria</taxon>
        <taxon>Pseudomonadati</taxon>
        <taxon>Pseudomonadota</taxon>
        <taxon>Alphaproteobacteria</taxon>
        <taxon>Acetobacterales</taxon>
        <taxon>Acetobacteraceae</taxon>
        <taxon>Rhizosaccharibacter</taxon>
    </lineage>
</organism>
<sequence length="196" mass="20104">MNVPLAAELDPARLASLLGSGISADLVSRMLAVPRLEASCRRLLDRRIGVSAPALPPTAEAALSLDGLALLALAHRAGAVWHAPLILSTIDGTAVRALVAAIGARARATAIRHAALAPPPEQGNALSPVAGQGSPLSAEMIAADGMASLAAWCESQPTGVGRRVMLRLPFSASVSIDDRYRRHAPPIVDALLSEAG</sequence>
<evidence type="ECO:0000313" key="2">
    <source>
        <dbReference type="Proteomes" id="UP001524547"/>
    </source>
</evidence>
<dbReference type="InterPro" id="IPR009510">
    <property type="entry name" value="T3SS_K"/>
</dbReference>
<keyword evidence="2" id="KW-1185">Reference proteome</keyword>
<comment type="caution">
    <text evidence="1">The sequence shown here is derived from an EMBL/GenBank/DDBJ whole genome shotgun (WGS) entry which is preliminary data.</text>
</comment>
<gene>
    <name evidence="1" type="ORF">NFI88_02025</name>
</gene>
<proteinExistence type="predicted"/>
<dbReference type="Pfam" id="PF06578">
    <property type="entry name" value="YscK"/>
    <property type="match status" value="1"/>
</dbReference>
<name>A0ABT1VTE5_9PROT</name>
<dbReference type="RefSeq" id="WP_422918352.1">
    <property type="nucleotide sequence ID" value="NZ_JAMZEJ010000001.1"/>
</dbReference>
<evidence type="ECO:0000313" key="1">
    <source>
        <dbReference type="EMBL" id="MCQ8239618.1"/>
    </source>
</evidence>
<dbReference type="Proteomes" id="UP001524547">
    <property type="component" value="Unassembled WGS sequence"/>
</dbReference>
<reference evidence="1 2" key="1">
    <citation type="submission" date="2022-06" db="EMBL/GenBank/DDBJ databases">
        <title>Rhizosaccharibacter gen. nov. sp. nov. KSS12, endophytic bacteria isolated from sugarcane.</title>
        <authorList>
            <person name="Pitiwittayakul N."/>
        </authorList>
    </citation>
    <scope>NUCLEOTIDE SEQUENCE [LARGE SCALE GENOMIC DNA]</scope>
    <source>
        <strain evidence="1 2">KSS12</strain>
    </source>
</reference>
<protein>
    <submittedName>
        <fullName evidence="1">Uncharacterized protein</fullName>
    </submittedName>
</protein>
<accession>A0ABT1VTE5</accession>